<comment type="caution">
    <text evidence="2">The sequence shown here is derived from an EMBL/GenBank/DDBJ whole genome shotgun (WGS) entry which is preliminary data.</text>
</comment>
<accession>A0ABS3FFP8</accession>
<reference evidence="2 3" key="1">
    <citation type="submission" date="2021-03" db="EMBL/GenBank/DDBJ databases">
        <title>Muricauda lutimaris sp. nov. and Muricauda ruestringensis sp. nov, two marine members of the Flavobacteriaceae isolated from deep sea sediments of Western Pacific.</title>
        <authorList>
            <person name="Zhao S."/>
            <person name="Liu R."/>
        </authorList>
    </citation>
    <scope>NUCLEOTIDE SEQUENCE [LARGE SCALE GENOMIC DNA]</scope>
    <source>
        <strain evidence="2 3">BC31-3-A3</strain>
    </source>
</reference>
<proteinExistence type="predicted"/>
<dbReference type="InterPro" id="IPR054246">
    <property type="entry name" value="DUF6973"/>
</dbReference>
<evidence type="ECO:0000313" key="2">
    <source>
        <dbReference type="EMBL" id="MBO0341961.1"/>
    </source>
</evidence>
<keyword evidence="3" id="KW-1185">Reference proteome</keyword>
<dbReference type="Pfam" id="PF22322">
    <property type="entry name" value="DUF6973"/>
    <property type="match status" value="1"/>
</dbReference>
<protein>
    <recommendedName>
        <fullName evidence="1">DUF6973 domain-containing protein</fullName>
    </recommendedName>
</protein>
<gene>
    <name evidence="2" type="ORF">J0654_09895</name>
</gene>
<feature type="domain" description="DUF6973" evidence="1">
    <location>
        <begin position="397"/>
        <end position="483"/>
    </location>
</feature>
<evidence type="ECO:0000259" key="1">
    <source>
        <dbReference type="Pfam" id="PF22322"/>
    </source>
</evidence>
<evidence type="ECO:0000313" key="3">
    <source>
        <dbReference type="Proteomes" id="UP000664807"/>
    </source>
</evidence>
<dbReference type="EMBL" id="JAFLNM010000002">
    <property type="protein sequence ID" value="MBO0341961.1"/>
    <property type="molecule type" value="Genomic_DNA"/>
</dbReference>
<dbReference type="RefSeq" id="WP_207028454.1">
    <property type="nucleotide sequence ID" value="NZ_JAFLNM010000002.1"/>
</dbReference>
<sequence>MKQLRNLLPVMLLAILANQCTTEEVENSSRTDPKVETVGEEPALNIEEIEFESFEQEPFYNALNNHLEFEQVDGNASKRKKKRKFKISKKHVKKVEMESGDYTSYTFYMTDGDLRDPTILQNLMVVKRKGELEVYRFLYGGTEKGIFPKDYDMARNTTFEKLLDFDMDEMGALTGKTPCLYDQLDCNGGGDNDNAEVYCYNVEVYIDYACFGNGATGTHYHDSDCNCTDGYGSCSSPYTDYQSEMFCTSDSNSNGAAQEYVSENHLGGSDGGTNVSTAGNDILISATMMNSIPEGADPLAFKIGLNTASPEYDWFTDPKNSTFYERVGTFLETMGNSEETIAFCNAAIEARYNSGEVDFENMLIYDPSLNEMIKSRMSPTEVVLFNNLSQLQKKGYLMAAVQSYIYAETHFPRPVRNRKGDAFKHTFWNALSTVYIGEDLTSQLTTAHENIEYDPDYPNHHKETQMDLYNNAKGRQIAYEAGKLYQLVHEAMDNGALRYLNNLVYQDGFWNATNSSQLIPTNQ</sequence>
<dbReference type="Proteomes" id="UP000664807">
    <property type="component" value="Unassembled WGS sequence"/>
</dbReference>
<name>A0ABS3FFP8_9FLAO</name>
<organism evidence="2 3">
    <name type="scientific">Flagellimonas profundi</name>
    <dbReference type="NCBI Taxonomy" id="2915620"/>
    <lineage>
        <taxon>Bacteria</taxon>
        <taxon>Pseudomonadati</taxon>
        <taxon>Bacteroidota</taxon>
        <taxon>Flavobacteriia</taxon>
        <taxon>Flavobacteriales</taxon>
        <taxon>Flavobacteriaceae</taxon>
        <taxon>Flagellimonas</taxon>
    </lineage>
</organism>